<accession>A0ABX1GCA3</accession>
<evidence type="ECO:0000256" key="5">
    <source>
        <dbReference type="ARBA" id="ARBA00093797"/>
    </source>
</evidence>
<evidence type="ECO:0000256" key="3">
    <source>
        <dbReference type="ARBA" id="ARBA00022795"/>
    </source>
</evidence>
<comment type="subcellular location">
    <subcellularLocation>
        <location evidence="1">Cytoplasm</location>
        <location evidence="1">Cytosol</location>
    </subcellularLocation>
</comment>
<comment type="caution">
    <text evidence="6">The sequence shown here is derived from an EMBL/GenBank/DDBJ whole genome shotgun (WGS) entry which is preliminary data.</text>
</comment>
<dbReference type="Proteomes" id="UP000765845">
    <property type="component" value="Unassembled WGS sequence"/>
</dbReference>
<evidence type="ECO:0000313" key="6">
    <source>
        <dbReference type="EMBL" id="NKI16768.1"/>
    </source>
</evidence>
<dbReference type="InterPro" id="IPR008622">
    <property type="entry name" value="FliT"/>
</dbReference>
<evidence type="ECO:0000256" key="1">
    <source>
        <dbReference type="ARBA" id="ARBA00004514"/>
    </source>
</evidence>
<proteinExistence type="predicted"/>
<dbReference type="Gene3D" id="1.20.58.380">
    <property type="entry name" value="Flagellar protein flit"/>
    <property type="match status" value="1"/>
</dbReference>
<keyword evidence="3" id="KW-1005">Bacterial flagellum biogenesis</keyword>
<keyword evidence="2" id="KW-0963">Cytoplasm</keyword>
<keyword evidence="7" id="KW-1185">Reference proteome</keyword>
<evidence type="ECO:0000313" key="7">
    <source>
        <dbReference type="Proteomes" id="UP000765845"/>
    </source>
</evidence>
<dbReference type="RefSeq" id="WP_168449319.1">
    <property type="nucleotide sequence ID" value="NZ_JAAWWK010000002.1"/>
</dbReference>
<name>A0ABX1GCA3_9GAMM</name>
<dbReference type="Pfam" id="PF05400">
    <property type="entry name" value="FliT"/>
    <property type="match status" value="1"/>
</dbReference>
<sequence>MAGLAMSIDELRAAEVLGARAAALRELLRLSEQVLDKAQTGSWIEAVNLQKVRRDAMDSFFAQACSSDESSLIADVIETMLSLDDRVTELVYQQRRSVMAFGAEQRRQVNNVNQYLNCGA</sequence>
<dbReference type="EMBL" id="JAAWWK010000002">
    <property type="protein sequence ID" value="NKI16768.1"/>
    <property type="molecule type" value="Genomic_DNA"/>
</dbReference>
<reference evidence="6 7" key="1">
    <citation type="submission" date="2020-04" db="EMBL/GenBank/DDBJ databases">
        <authorList>
            <person name="Yoon J."/>
        </authorList>
    </citation>
    <scope>NUCLEOTIDE SEQUENCE [LARGE SCALE GENOMIC DNA]</scope>
    <source>
        <strain evidence="6 7">KMU-166</strain>
    </source>
</reference>
<protein>
    <recommendedName>
        <fullName evidence="5">Flagellar protein FliT</fullName>
    </recommendedName>
</protein>
<gene>
    <name evidence="6" type="ORF">HCU74_04955</name>
</gene>
<evidence type="ECO:0000256" key="4">
    <source>
        <dbReference type="ARBA" id="ARBA00023186"/>
    </source>
</evidence>
<evidence type="ECO:0000256" key="2">
    <source>
        <dbReference type="ARBA" id="ARBA00022490"/>
    </source>
</evidence>
<keyword evidence="4" id="KW-0143">Chaperone</keyword>
<organism evidence="6 7">
    <name type="scientific">Spongiibacter thalassae</name>
    <dbReference type="NCBI Taxonomy" id="2721624"/>
    <lineage>
        <taxon>Bacteria</taxon>
        <taxon>Pseudomonadati</taxon>
        <taxon>Pseudomonadota</taxon>
        <taxon>Gammaproteobacteria</taxon>
        <taxon>Cellvibrionales</taxon>
        <taxon>Spongiibacteraceae</taxon>
        <taxon>Spongiibacter</taxon>
    </lineage>
</organism>